<dbReference type="Gene3D" id="3.40.50.880">
    <property type="match status" value="1"/>
</dbReference>
<gene>
    <name evidence="2" type="ORF">GSOID_T00029459001</name>
</gene>
<dbReference type="PANTHER" id="PTHR10224">
    <property type="entry name" value="ES1 PROTEIN HOMOLOG, MITOCHONDRIAL"/>
    <property type="match status" value="1"/>
</dbReference>
<sequence length="217" mass="22866">MASHRVAVLLAGSGVYDGSEVHEASAALVALSRHDAQISCFAPDKPQLHAINHCAGAPHEETRNVLQESARIARGNVTDLKELNVEDFDALLVPGGFGAAKNLSDWALKGPDCTVDPTVASKITAFHSAKKPLAFCCIAPHLAAKLIPGCTVTVGSAGKNGGAIEKLGCKHVEKTVSETCIDEENKIVTSPAFMYEGGFHEIHDGVSKMVDDLLKLC</sequence>
<dbReference type="AlphaFoldDB" id="E4YLU1"/>
<proteinExistence type="predicted"/>
<dbReference type="SUPFAM" id="SSF52317">
    <property type="entry name" value="Class I glutamine amidotransferase-like"/>
    <property type="match status" value="1"/>
</dbReference>
<accession>E4YLU1</accession>
<dbReference type="NCBIfam" id="NF008747">
    <property type="entry name" value="PRK11780.1"/>
    <property type="match status" value="1"/>
</dbReference>
<dbReference type="Proteomes" id="UP000011014">
    <property type="component" value="Unassembled WGS sequence"/>
</dbReference>
<protein>
    <recommendedName>
        <fullName evidence="1">DJ-1/PfpI domain-containing protein</fullName>
    </recommendedName>
</protein>
<reference evidence="2" key="1">
    <citation type="journal article" date="2010" name="Science">
        <title>Plasticity of animal genome architecture unmasked by rapid evolution of a pelagic tunicate.</title>
        <authorList>
            <person name="Denoeud F."/>
            <person name="Henriet S."/>
            <person name="Mungpakdee S."/>
            <person name="Aury J.M."/>
            <person name="Da Silva C."/>
            <person name="Brinkmann H."/>
            <person name="Mikhaleva J."/>
            <person name="Olsen L.C."/>
            <person name="Jubin C."/>
            <person name="Canestro C."/>
            <person name="Bouquet J.M."/>
            <person name="Danks G."/>
            <person name="Poulain J."/>
            <person name="Campsteijn C."/>
            <person name="Adamski M."/>
            <person name="Cross I."/>
            <person name="Yadetie F."/>
            <person name="Muffato M."/>
            <person name="Louis A."/>
            <person name="Butcher S."/>
            <person name="Tsagkogeorga G."/>
            <person name="Konrad A."/>
            <person name="Singh S."/>
            <person name="Jensen M.F."/>
            <person name="Cong E.H."/>
            <person name="Eikeseth-Otteraa H."/>
            <person name="Noel B."/>
            <person name="Anthouard V."/>
            <person name="Porcel B.M."/>
            <person name="Kachouri-Lafond R."/>
            <person name="Nishino A."/>
            <person name="Ugolini M."/>
            <person name="Chourrout P."/>
            <person name="Nishida H."/>
            <person name="Aasland R."/>
            <person name="Huzurbazar S."/>
            <person name="Westhof E."/>
            <person name="Delsuc F."/>
            <person name="Lehrach H."/>
            <person name="Reinhardt R."/>
            <person name="Weissenbach J."/>
            <person name="Roy S.W."/>
            <person name="Artiguenave F."/>
            <person name="Postlethwait J.H."/>
            <person name="Manak J.R."/>
            <person name="Thompson E.M."/>
            <person name="Jaillon O."/>
            <person name="Du Pasquier L."/>
            <person name="Boudinot P."/>
            <person name="Liberles D.A."/>
            <person name="Volff J.N."/>
            <person name="Philippe H."/>
            <person name="Lenhard B."/>
            <person name="Roest Crollius H."/>
            <person name="Wincker P."/>
            <person name="Chourrout D."/>
        </authorList>
    </citation>
    <scope>NUCLEOTIDE SEQUENCE [LARGE SCALE GENOMIC DNA]</scope>
</reference>
<feature type="domain" description="DJ-1/PfpI" evidence="1">
    <location>
        <begin position="79"/>
        <end position="191"/>
    </location>
</feature>
<evidence type="ECO:0000313" key="2">
    <source>
        <dbReference type="EMBL" id="CBY36452.1"/>
    </source>
</evidence>
<organism evidence="2">
    <name type="scientific">Oikopleura dioica</name>
    <name type="common">Tunicate</name>
    <dbReference type="NCBI Taxonomy" id="34765"/>
    <lineage>
        <taxon>Eukaryota</taxon>
        <taxon>Metazoa</taxon>
        <taxon>Chordata</taxon>
        <taxon>Tunicata</taxon>
        <taxon>Appendicularia</taxon>
        <taxon>Copelata</taxon>
        <taxon>Oikopleuridae</taxon>
        <taxon>Oikopleura</taxon>
    </lineage>
</organism>
<dbReference type="CDD" id="cd03133">
    <property type="entry name" value="GATase1_ES1"/>
    <property type="match status" value="1"/>
</dbReference>
<name>E4YLU1_OIKDI</name>
<dbReference type="PANTHER" id="PTHR10224:SF12">
    <property type="entry name" value="GLYOXALASE ELBB"/>
    <property type="match status" value="1"/>
</dbReference>
<dbReference type="InterPro" id="IPR029062">
    <property type="entry name" value="Class_I_gatase-like"/>
</dbReference>
<dbReference type="InterPro" id="IPR002818">
    <property type="entry name" value="DJ-1/PfpI"/>
</dbReference>
<evidence type="ECO:0000259" key="1">
    <source>
        <dbReference type="Pfam" id="PF01965"/>
    </source>
</evidence>
<dbReference type="Pfam" id="PF01965">
    <property type="entry name" value="DJ-1_PfpI"/>
    <property type="match status" value="1"/>
</dbReference>
<dbReference type="EMBL" id="FN654780">
    <property type="protein sequence ID" value="CBY36452.1"/>
    <property type="molecule type" value="Genomic_DNA"/>
</dbReference>